<accession>A0A511TBS5</accession>
<dbReference type="SUPFAM" id="SSF53474">
    <property type="entry name" value="alpha/beta-Hydrolases"/>
    <property type="match status" value="1"/>
</dbReference>
<dbReference type="GO" id="GO:0072330">
    <property type="term" value="P:monocarboxylic acid biosynthetic process"/>
    <property type="evidence" value="ECO:0007669"/>
    <property type="project" value="UniProtKB-ARBA"/>
</dbReference>
<protein>
    <submittedName>
        <fullName evidence="6">Amino acid adenylation domain-containing protein</fullName>
    </submittedName>
</protein>
<evidence type="ECO:0000259" key="4">
    <source>
        <dbReference type="PROSITE" id="PS50075"/>
    </source>
</evidence>
<dbReference type="Gene3D" id="1.10.10.1830">
    <property type="entry name" value="Non-ribosomal peptide synthase, adenylation domain"/>
    <property type="match status" value="1"/>
</dbReference>
<dbReference type="InterPro" id="IPR023213">
    <property type="entry name" value="CAT-like_dom_sf"/>
</dbReference>
<dbReference type="GO" id="GO:0043041">
    <property type="term" value="P:amino acid activation for nonribosomal peptide biosynthetic process"/>
    <property type="evidence" value="ECO:0007669"/>
    <property type="project" value="TreeGrafter"/>
</dbReference>
<dbReference type="FunFam" id="3.40.50.980:FF:000001">
    <property type="entry name" value="Non-ribosomal peptide synthetase"/>
    <property type="match status" value="1"/>
</dbReference>
<dbReference type="EMBL" id="FOIB01000003">
    <property type="protein sequence ID" value="SET79002.1"/>
    <property type="molecule type" value="Genomic_DNA"/>
</dbReference>
<reference evidence="5 8" key="2">
    <citation type="submission" date="2019-07" db="EMBL/GenBank/DDBJ databases">
        <title>Whole genome shotgun sequence of Myxococcus fulvus NBRC 100333.</title>
        <authorList>
            <person name="Hosoyama A."/>
            <person name="Uohara A."/>
            <person name="Ohji S."/>
            <person name="Ichikawa N."/>
        </authorList>
    </citation>
    <scope>NUCLEOTIDE SEQUENCE [LARGE SCALE GENOMIC DNA]</scope>
    <source>
        <strain evidence="5 8">NBRC 100333</strain>
    </source>
</reference>
<sequence length="1431" mass="158467">MKMGELLAELNRRGLEVRAEGEHLKLRGPKGAAGEELLKVLAEHKQELLALLRERQRVDEERPITPVERTGPAPLSFGQQRLWFLDRLEPGGATYNLVMPMRVEGHLDVGLLERCFVEIVRRHEILRTRYAEQQGVPVQLVDPEPRLEFEVMEEAEVFAYEPGGTEAFLRREAERPFDLSEGPLIRILVVDRGPQGQYVQACLHHISADVWARGLIIRELTALYAAFAQGQPSPLPPLPLQYSDFAIWQRGHLQGEVRRGLVDAWKRRLAGMPPLLELPTDRPRPRVRTDAGGEVRFEVEPSLTEALKTLSHATHATPFMGMLGAFFVLLHRLTGQDDLVIGANSINRTRTELEPLVGFFVDNLVMRVDLGGRPGFSTVVERVREVVLDAFAHQDLPFDLLVEELKPPRNPGYNPLFQTVFSWTRAMEGTPAPSGMNILPLEFETTTSRFDLDLFVEDHGDRLTVRFVFNRGLFDQGTVQHYADCFQQLLQGLLTEPQRPVSELPLLPADARERLLRKWNETRGEGADGPCLHELFEARAARDPDACALVLGDWELTYGELDQRADRLAAALQALGVGPETRVGICMERSPRLIVSLLAVLKAGGVFLALDPDEPQARLRRILDDARPQVLLTSGTHPEVEADTTVLHVDAAAERLPDATGVRLRRDVTPDHLAYVLYTSGSTGQPKGTEVTHRSIVNYLKWSVRTYRLDEGTGSPVLGSISFDGTLTSLFAPLISGRALFLLPRGQELDLLSSRDYPEQGFSFIKLTPSHLRAFDGLGRMREVLERTHALVLGGEGLHGGDLETWRAWRLSTRVINEYGPTEAAVACCFHEVSTDGAPLPERIPIGKPISNTALYVLDRWGQPVPVGVSGELYIGGVGLARGYLGRPDLTAERFVPNPFEAGARLYRTGDLARYLPDGTLEFLGRLDDQLKVRGHRVESGEVEAALARHPRVTHAAVVLQRAPGQEPRLVAYVQPSEPRRPDEDLERVLREFLQEELPEYMRPSVLLILDALPLTASGKVDRKALPSADPGPRTRGLAARETGVLTDTERKLQALFRELLGLDAVAPGDSFFDLGGHSLLAVTLIARIRSVLDVEVPLNELFERPTVEGLARWVDAQVGVLAPRLPDGVVALRPQGRNPPLFVAPPSAGNPAVYVSLTRHLSPEQPVFGFQMPGLLDDSAPRATIEEAAAHYVDIMRQMQPRGPYRLAGWSFGGIVACEMARQLEAQGEQVALLGLIDGASLDRKAAQDSQDLRQAVSTGSQLMKVLAQTPLPRDYENLRLVGEWMGISLPEAPKDLWRKDSGGQRTYLRRFLKDVSRTARNMLVTLRAERSYTFTAYGGPATLFRAQPPSRGRDSLVDSVRRFAPNGLQVIVVPGNHMTLVMDEKNAAVLASRLQQCLDAALPGVPGQEPSRALLPANGWKAQFSKEVA</sequence>
<evidence type="ECO:0000256" key="3">
    <source>
        <dbReference type="ARBA" id="ARBA00022553"/>
    </source>
</evidence>
<dbReference type="CDD" id="cd19531">
    <property type="entry name" value="LCL_NRPS-like"/>
    <property type="match status" value="1"/>
</dbReference>
<evidence type="ECO:0000256" key="1">
    <source>
        <dbReference type="ARBA" id="ARBA00001957"/>
    </source>
</evidence>
<dbReference type="RefSeq" id="WP_074952028.1">
    <property type="nucleotide sequence ID" value="NZ_BJXR01000039.1"/>
</dbReference>
<dbReference type="InterPro" id="IPR020802">
    <property type="entry name" value="TesA-like"/>
</dbReference>
<keyword evidence="7" id="KW-1185">Reference proteome</keyword>
<dbReference type="Proteomes" id="UP000183760">
    <property type="component" value="Unassembled WGS sequence"/>
</dbReference>
<dbReference type="InterPro" id="IPR041464">
    <property type="entry name" value="TubC_N"/>
</dbReference>
<dbReference type="GO" id="GO:0044550">
    <property type="term" value="P:secondary metabolite biosynthetic process"/>
    <property type="evidence" value="ECO:0007669"/>
    <property type="project" value="TreeGrafter"/>
</dbReference>
<dbReference type="InterPro" id="IPR045851">
    <property type="entry name" value="AMP-bd_C_sf"/>
</dbReference>
<dbReference type="STRING" id="1334629.MFUL124B02_24070"/>
<dbReference type="Proteomes" id="UP000321514">
    <property type="component" value="Unassembled WGS sequence"/>
</dbReference>
<dbReference type="CDD" id="cd05930">
    <property type="entry name" value="A_NRPS"/>
    <property type="match status" value="1"/>
</dbReference>
<organism evidence="5 8">
    <name type="scientific">Myxococcus fulvus</name>
    <dbReference type="NCBI Taxonomy" id="33"/>
    <lineage>
        <taxon>Bacteria</taxon>
        <taxon>Pseudomonadati</taxon>
        <taxon>Myxococcota</taxon>
        <taxon>Myxococcia</taxon>
        <taxon>Myxococcales</taxon>
        <taxon>Cystobacterineae</taxon>
        <taxon>Myxococcaceae</taxon>
        <taxon>Myxococcus</taxon>
    </lineage>
</organism>
<dbReference type="FunFam" id="3.40.50.12780:FF:000012">
    <property type="entry name" value="Non-ribosomal peptide synthetase"/>
    <property type="match status" value="1"/>
</dbReference>
<dbReference type="FunFam" id="2.30.38.10:FF:000001">
    <property type="entry name" value="Non-ribosomal peptide synthetase PvdI"/>
    <property type="match status" value="1"/>
</dbReference>
<dbReference type="InterPro" id="IPR010071">
    <property type="entry name" value="AA_adenyl_dom"/>
</dbReference>
<dbReference type="PANTHER" id="PTHR45527">
    <property type="entry name" value="NONRIBOSOMAL PEPTIDE SYNTHETASE"/>
    <property type="match status" value="1"/>
</dbReference>
<dbReference type="EMBL" id="BJXR01000039">
    <property type="protein sequence ID" value="GEN10598.1"/>
    <property type="molecule type" value="Genomic_DNA"/>
</dbReference>
<keyword evidence="3" id="KW-0597">Phosphoprotein</keyword>
<gene>
    <name evidence="5" type="ORF">MFU01_56350</name>
    <name evidence="6" type="ORF">SAMN05443572_103231</name>
</gene>
<dbReference type="InterPro" id="IPR025110">
    <property type="entry name" value="AMP-bd_C"/>
</dbReference>
<dbReference type="GO" id="GO:0031177">
    <property type="term" value="F:phosphopantetheine binding"/>
    <property type="evidence" value="ECO:0007669"/>
    <property type="project" value="InterPro"/>
</dbReference>
<proteinExistence type="predicted"/>
<dbReference type="Pfam" id="PF00668">
    <property type="entry name" value="Condensation"/>
    <property type="match status" value="1"/>
</dbReference>
<dbReference type="SUPFAM" id="SSF47336">
    <property type="entry name" value="ACP-like"/>
    <property type="match status" value="1"/>
</dbReference>
<comment type="cofactor">
    <cofactor evidence="1">
        <name>pantetheine 4'-phosphate</name>
        <dbReference type="ChEBI" id="CHEBI:47942"/>
    </cofactor>
</comment>
<dbReference type="SMART" id="SM00824">
    <property type="entry name" value="PKS_TE"/>
    <property type="match status" value="1"/>
</dbReference>
<dbReference type="InterPro" id="IPR029058">
    <property type="entry name" value="AB_hydrolase_fold"/>
</dbReference>
<dbReference type="InterPro" id="IPR020806">
    <property type="entry name" value="PKS_PP-bd"/>
</dbReference>
<dbReference type="InterPro" id="IPR009081">
    <property type="entry name" value="PP-bd_ACP"/>
</dbReference>
<comment type="caution">
    <text evidence="5">The sequence shown here is derived from an EMBL/GenBank/DDBJ whole genome shotgun (WGS) entry which is preliminary data.</text>
</comment>
<dbReference type="PROSITE" id="PS00012">
    <property type="entry name" value="PHOSPHOPANTETHEINE"/>
    <property type="match status" value="1"/>
</dbReference>
<evidence type="ECO:0000313" key="7">
    <source>
        <dbReference type="Proteomes" id="UP000183760"/>
    </source>
</evidence>
<dbReference type="InterPro" id="IPR020845">
    <property type="entry name" value="AMP-binding_CS"/>
</dbReference>
<dbReference type="PANTHER" id="PTHR45527:SF1">
    <property type="entry name" value="FATTY ACID SYNTHASE"/>
    <property type="match status" value="1"/>
</dbReference>
<dbReference type="Pfam" id="PF00975">
    <property type="entry name" value="Thioesterase"/>
    <property type="match status" value="1"/>
</dbReference>
<dbReference type="InterPro" id="IPR001031">
    <property type="entry name" value="Thioesterase"/>
</dbReference>
<dbReference type="Gene3D" id="3.40.50.980">
    <property type="match status" value="2"/>
</dbReference>
<dbReference type="SUPFAM" id="SSF56801">
    <property type="entry name" value="Acetyl-CoA synthetase-like"/>
    <property type="match status" value="1"/>
</dbReference>
<dbReference type="Gene3D" id="1.10.1200.10">
    <property type="entry name" value="ACP-like"/>
    <property type="match status" value="1"/>
</dbReference>
<dbReference type="InterPro" id="IPR044894">
    <property type="entry name" value="TubC_N_sf"/>
</dbReference>
<dbReference type="Gene3D" id="3.40.50.1820">
    <property type="entry name" value="alpha/beta hydrolase"/>
    <property type="match status" value="1"/>
</dbReference>
<reference evidence="6 7" key="1">
    <citation type="submission" date="2016-10" db="EMBL/GenBank/DDBJ databases">
        <authorList>
            <person name="Varghese N."/>
            <person name="Submissions S."/>
        </authorList>
    </citation>
    <scope>NUCLEOTIDE SEQUENCE [LARGE SCALE GENOMIC DNA]</scope>
    <source>
        <strain evidence="6 7">DSM 16525</strain>
    </source>
</reference>
<feature type="domain" description="Carrier" evidence="4">
    <location>
        <begin position="1044"/>
        <end position="1119"/>
    </location>
</feature>
<dbReference type="InterPro" id="IPR000873">
    <property type="entry name" value="AMP-dep_synth/lig_dom"/>
</dbReference>
<dbReference type="PROSITE" id="PS50075">
    <property type="entry name" value="CARRIER"/>
    <property type="match status" value="1"/>
</dbReference>
<evidence type="ECO:0000256" key="2">
    <source>
        <dbReference type="ARBA" id="ARBA00022450"/>
    </source>
</evidence>
<dbReference type="SUPFAM" id="SSF52777">
    <property type="entry name" value="CoA-dependent acyltransferases"/>
    <property type="match status" value="2"/>
</dbReference>
<dbReference type="Pfam" id="PF18563">
    <property type="entry name" value="TubC_N"/>
    <property type="match status" value="1"/>
</dbReference>
<evidence type="ECO:0000313" key="8">
    <source>
        <dbReference type="Proteomes" id="UP000321514"/>
    </source>
</evidence>
<dbReference type="InterPro" id="IPR036736">
    <property type="entry name" value="ACP-like_sf"/>
</dbReference>
<dbReference type="Gene3D" id="3.30.300.30">
    <property type="match status" value="1"/>
</dbReference>
<evidence type="ECO:0000313" key="6">
    <source>
        <dbReference type="EMBL" id="SET79002.1"/>
    </source>
</evidence>
<dbReference type="Gene3D" id="3.30.559.30">
    <property type="entry name" value="Nonribosomal peptide synthetase, condensation domain"/>
    <property type="match status" value="1"/>
</dbReference>
<dbReference type="Gene3D" id="2.30.38.10">
    <property type="entry name" value="Luciferase, Domain 3"/>
    <property type="match status" value="1"/>
</dbReference>
<dbReference type="Gene3D" id="3.30.559.10">
    <property type="entry name" value="Chloramphenicol acetyltransferase-like domain"/>
    <property type="match status" value="1"/>
</dbReference>
<dbReference type="InterPro" id="IPR001242">
    <property type="entry name" value="Condensation_dom"/>
</dbReference>
<dbReference type="GO" id="GO:0003824">
    <property type="term" value="F:catalytic activity"/>
    <property type="evidence" value="ECO:0007669"/>
    <property type="project" value="InterPro"/>
</dbReference>
<dbReference type="SMART" id="SM00823">
    <property type="entry name" value="PKS_PP"/>
    <property type="match status" value="1"/>
</dbReference>
<dbReference type="OrthoDB" id="9757540at2"/>
<evidence type="ECO:0000313" key="5">
    <source>
        <dbReference type="EMBL" id="GEN10598.1"/>
    </source>
</evidence>
<dbReference type="GO" id="GO:0005829">
    <property type="term" value="C:cytosol"/>
    <property type="evidence" value="ECO:0007669"/>
    <property type="project" value="TreeGrafter"/>
</dbReference>
<dbReference type="FunFam" id="1.10.1200.10:FF:000016">
    <property type="entry name" value="Non-ribosomal peptide synthase"/>
    <property type="match status" value="1"/>
</dbReference>
<dbReference type="InterPro" id="IPR006162">
    <property type="entry name" value="Ppantetheine_attach_site"/>
</dbReference>
<keyword evidence="2" id="KW-0596">Phosphopantetheine</keyword>
<dbReference type="Pfam" id="PF13193">
    <property type="entry name" value="AMP-binding_C"/>
    <property type="match status" value="1"/>
</dbReference>
<dbReference type="Pfam" id="PF00550">
    <property type="entry name" value="PP-binding"/>
    <property type="match status" value="1"/>
</dbReference>
<name>A0A511TBS5_MYXFU</name>
<dbReference type="NCBIfam" id="TIGR01733">
    <property type="entry name" value="AA-adenyl-dom"/>
    <property type="match status" value="1"/>
</dbReference>
<dbReference type="Pfam" id="PF00501">
    <property type="entry name" value="AMP-binding"/>
    <property type="match status" value="1"/>
</dbReference>
<dbReference type="PROSITE" id="PS00455">
    <property type="entry name" value="AMP_BINDING"/>
    <property type="match status" value="1"/>
</dbReference>